<dbReference type="SUPFAM" id="SSF57667">
    <property type="entry name" value="beta-beta-alpha zinc fingers"/>
    <property type="match status" value="2"/>
</dbReference>
<dbReference type="SMART" id="SM00225">
    <property type="entry name" value="BTB"/>
    <property type="match status" value="1"/>
</dbReference>
<comment type="subcellular location">
    <subcellularLocation>
        <location evidence="2">Nucleus</location>
    </subcellularLocation>
</comment>
<feature type="domain" description="C2H2-type" evidence="17">
    <location>
        <begin position="282"/>
        <end position="309"/>
    </location>
</feature>
<reference evidence="19" key="1">
    <citation type="journal article" date="2006" name="Science">
        <title>Ancient noncoding elements conserved in the human genome.</title>
        <authorList>
            <person name="Venkatesh B."/>
            <person name="Kirkness E.F."/>
            <person name="Loh Y.H."/>
            <person name="Halpern A.L."/>
            <person name="Lee A.P."/>
            <person name="Johnson J."/>
            <person name="Dandona N."/>
            <person name="Viswanathan L.D."/>
            <person name="Tay A."/>
            <person name="Venter J.C."/>
            <person name="Strausberg R.L."/>
            <person name="Brenner S."/>
        </authorList>
    </citation>
    <scope>NUCLEOTIDE SEQUENCE [LARGE SCALE GENOMIC DNA]</scope>
</reference>
<reference evidence="18" key="4">
    <citation type="submission" date="2025-08" db="UniProtKB">
        <authorList>
            <consortium name="Ensembl"/>
        </authorList>
    </citation>
    <scope>IDENTIFICATION</scope>
</reference>
<keyword evidence="10" id="KW-0805">Transcription regulation</keyword>
<protein>
    <submittedName>
        <fullName evidence="18">Uncharacterized protein</fullName>
    </submittedName>
</protein>
<dbReference type="PANTHER" id="PTHR24394:SF0">
    <property type="entry name" value="ZINC FINGER AND BTB DOMAIN-CONTAINING PROTEIN 40"/>
    <property type="match status" value="1"/>
</dbReference>
<evidence type="ECO:0000313" key="18">
    <source>
        <dbReference type="Ensembl" id="ENSCMIP00000016761.1"/>
    </source>
</evidence>
<feature type="region of interest" description="Disordered" evidence="15">
    <location>
        <begin position="152"/>
        <end position="177"/>
    </location>
</feature>
<dbReference type="FunFam" id="3.30.160.60:FF:000417">
    <property type="entry name" value="Zinc finger protein"/>
    <property type="match status" value="1"/>
</dbReference>
<name>A0A4W3HL10_CALMI</name>
<comment type="function">
    <text evidence="1">May be involved in transcriptional regulation.</text>
</comment>
<evidence type="ECO:0000256" key="13">
    <source>
        <dbReference type="ARBA" id="ARBA00023242"/>
    </source>
</evidence>
<dbReference type="FunFam" id="3.30.160.60:FF:000909">
    <property type="entry name" value="zinc finger and BTB domain-containing protein 40"/>
    <property type="match status" value="1"/>
</dbReference>
<keyword evidence="13" id="KW-0539">Nucleus</keyword>
<keyword evidence="8" id="KW-0862">Zinc</keyword>
<dbReference type="PROSITE" id="PS50097">
    <property type="entry name" value="BTB"/>
    <property type="match status" value="1"/>
</dbReference>
<dbReference type="Ensembl" id="ENSCMIT00000017094.1">
    <property type="protein sequence ID" value="ENSCMIP00000016761.1"/>
    <property type="gene ID" value="ENSCMIG00000008042.1"/>
</dbReference>
<evidence type="ECO:0000256" key="9">
    <source>
        <dbReference type="ARBA" id="ARBA00022843"/>
    </source>
</evidence>
<dbReference type="InterPro" id="IPR011333">
    <property type="entry name" value="SKP1/BTB/POZ_sf"/>
</dbReference>
<dbReference type="InterPro" id="IPR000210">
    <property type="entry name" value="BTB/POZ_dom"/>
</dbReference>
<evidence type="ECO:0000256" key="2">
    <source>
        <dbReference type="ARBA" id="ARBA00004123"/>
    </source>
</evidence>
<feature type="domain" description="C2H2-type" evidence="17">
    <location>
        <begin position="338"/>
        <end position="366"/>
    </location>
</feature>
<keyword evidence="9" id="KW-0832">Ubl conjugation</keyword>
<evidence type="ECO:0000256" key="11">
    <source>
        <dbReference type="ARBA" id="ARBA00023125"/>
    </source>
</evidence>
<evidence type="ECO:0000256" key="15">
    <source>
        <dbReference type="SAM" id="MobiDB-lite"/>
    </source>
</evidence>
<dbReference type="GO" id="GO:0000981">
    <property type="term" value="F:DNA-binding transcription factor activity, RNA polymerase II-specific"/>
    <property type="evidence" value="ECO:0007669"/>
    <property type="project" value="TreeGrafter"/>
</dbReference>
<dbReference type="InterPro" id="IPR013087">
    <property type="entry name" value="Znf_C2H2_type"/>
</dbReference>
<dbReference type="Pfam" id="PF00096">
    <property type="entry name" value="zf-C2H2"/>
    <property type="match status" value="4"/>
</dbReference>
<dbReference type="FunFam" id="3.30.160.60:FF:001792">
    <property type="entry name" value="Zinc finger and BTB domain-containing 40"/>
    <property type="match status" value="1"/>
</dbReference>
<keyword evidence="6" id="KW-0677">Repeat</keyword>
<evidence type="ECO:0000256" key="6">
    <source>
        <dbReference type="ARBA" id="ARBA00022737"/>
    </source>
</evidence>
<reference evidence="19" key="3">
    <citation type="journal article" date="2014" name="Nature">
        <title>Elephant shark genome provides unique insights into gnathostome evolution.</title>
        <authorList>
            <consortium name="International Elephant Shark Genome Sequencing Consortium"/>
            <person name="Venkatesh B."/>
            <person name="Lee A.P."/>
            <person name="Ravi V."/>
            <person name="Maurya A.K."/>
            <person name="Lian M.M."/>
            <person name="Swann J.B."/>
            <person name="Ohta Y."/>
            <person name="Flajnik M.F."/>
            <person name="Sutoh Y."/>
            <person name="Kasahara M."/>
            <person name="Hoon S."/>
            <person name="Gangu V."/>
            <person name="Roy S.W."/>
            <person name="Irimia M."/>
            <person name="Korzh V."/>
            <person name="Kondrychyn I."/>
            <person name="Lim Z.W."/>
            <person name="Tay B.H."/>
            <person name="Tohari S."/>
            <person name="Kong K.W."/>
            <person name="Ho S."/>
            <person name="Lorente-Galdos B."/>
            <person name="Quilez J."/>
            <person name="Marques-Bonet T."/>
            <person name="Raney B.J."/>
            <person name="Ingham P.W."/>
            <person name="Tay A."/>
            <person name="Hillier L.W."/>
            <person name="Minx P."/>
            <person name="Boehm T."/>
            <person name="Wilson R.K."/>
            <person name="Brenner S."/>
            <person name="Warren W.C."/>
        </authorList>
    </citation>
    <scope>NUCLEOTIDE SEQUENCE [LARGE SCALE GENOMIC DNA]</scope>
</reference>
<dbReference type="PROSITE" id="PS00028">
    <property type="entry name" value="ZINC_FINGER_C2H2_1"/>
    <property type="match status" value="4"/>
</dbReference>
<feature type="domain" description="C2H2-type" evidence="17">
    <location>
        <begin position="310"/>
        <end position="337"/>
    </location>
</feature>
<accession>A0A4W3HL10</accession>
<dbReference type="Proteomes" id="UP000314986">
    <property type="component" value="Unassembled WGS sequence"/>
</dbReference>
<feature type="domain" description="BTB" evidence="16">
    <location>
        <begin position="13"/>
        <end position="66"/>
    </location>
</feature>
<dbReference type="InterPro" id="IPR036236">
    <property type="entry name" value="Znf_C2H2_sf"/>
</dbReference>
<keyword evidence="19" id="KW-1185">Reference proteome</keyword>
<keyword evidence="7 14" id="KW-0863">Zinc-finger</keyword>
<evidence type="ECO:0000259" key="17">
    <source>
        <dbReference type="PROSITE" id="PS50157"/>
    </source>
</evidence>
<dbReference type="Gene3D" id="3.30.710.10">
    <property type="entry name" value="Potassium Channel Kv1.1, Chain A"/>
    <property type="match status" value="1"/>
</dbReference>
<dbReference type="PROSITE" id="PS50157">
    <property type="entry name" value="ZINC_FINGER_C2H2_2"/>
    <property type="match status" value="4"/>
</dbReference>
<keyword evidence="11" id="KW-0238">DNA-binding</keyword>
<reference evidence="19" key="2">
    <citation type="journal article" date="2007" name="PLoS Biol.">
        <title>Survey sequencing and comparative analysis of the elephant shark (Callorhinchus milii) genome.</title>
        <authorList>
            <person name="Venkatesh B."/>
            <person name="Kirkness E.F."/>
            <person name="Loh Y.H."/>
            <person name="Halpern A.L."/>
            <person name="Lee A.P."/>
            <person name="Johnson J."/>
            <person name="Dandona N."/>
            <person name="Viswanathan L.D."/>
            <person name="Tay A."/>
            <person name="Venter J.C."/>
            <person name="Strausberg R.L."/>
            <person name="Brenner S."/>
        </authorList>
    </citation>
    <scope>NUCLEOTIDE SEQUENCE [LARGE SCALE GENOMIC DNA]</scope>
</reference>
<keyword evidence="4" id="KW-1017">Isopeptide bond</keyword>
<reference evidence="18" key="5">
    <citation type="submission" date="2025-09" db="UniProtKB">
        <authorList>
            <consortium name="Ensembl"/>
        </authorList>
    </citation>
    <scope>IDENTIFICATION</scope>
</reference>
<dbReference type="SMART" id="SM00355">
    <property type="entry name" value="ZnF_C2H2"/>
    <property type="match status" value="5"/>
</dbReference>
<keyword evidence="5" id="KW-0479">Metal-binding</keyword>
<evidence type="ECO:0000256" key="1">
    <source>
        <dbReference type="ARBA" id="ARBA00003767"/>
    </source>
</evidence>
<evidence type="ECO:0000256" key="7">
    <source>
        <dbReference type="ARBA" id="ARBA00022771"/>
    </source>
</evidence>
<dbReference type="PANTHER" id="PTHR24394">
    <property type="entry name" value="ZINC FINGER PROTEIN"/>
    <property type="match status" value="1"/>
</dbReference>
<evidence type="ECO:0000313" key="19">
    <source>
        <dbReference type="Proteomes" id="UP000314986"/>
    </source>
</evidence>
<evidence type="ECO:0000259" key="16">
    <source>
        <dbReference type="PROSITE" id="PS50097"/>
    </source>
</evidence>
<dbReference type="InParanoid" id="A0A4W3HL10"/>
<sequence>MEPPSYSRHLLTQFPAHKLVLGASSLLFKSLLDNTDTISIDQTVVCPEEFAILLEMVYTGEVPPGHHNFTKVISVADNLQMFDVAVSCKSLMANLNQGRRTGDHWTSHCSQCNTGAYSTLHHTQLFFLSGLIKEVSGNVENNVMDQEEINKRDCEQPGDKGPPEPGGIAAENGKRKVKGKPEFKQKFTCATCDKIFVFQCRLELHETYCRRGRQQKLIAFEECGEAQASQKDQEKHAIEANDSPKGKKRHFPVTCDICGKSFVHQSGLYYHMRSDHFEEKPFLCQDCGATFAAKSTLTNHMRLHTGEKLYVCKHCDLIFAQSIELTRHIRTHTGDKPYVCRECGKGFSQASGLSIHLDAFHSEWHQILPNPFQLHVGYSYKSIIINILNAFINVNYHGTRPIFIFTLPKTDDTYRCEMQHELPVSGGAQDAHPGGASL</sequence>
<evidence type="ECO:0000256" key="12">
    <source>
        <dbReference type="ARBA" id="ARBA00023163"/>
    </source>
</evidence>
<feature type="domain" description="C2H2-type" evidence="17">
    <location>
        <begin position="253"/>
        <end position="281"/>
    </location>
</feature>
<organism evidence="18 19">
    <name type="scientific">Callorhinchus milii</name>
    <name type="common">Ghost shark</name>
    <dbReference type="NCBI Taxonomy" id="7868"/>
    <lineage>
        <taxon>Eukaryota</taxon>
        <taxon>Metazoa</taxon>
        <taxon>Chordata</taxon>
        <taxon>Craniata</taxon>
        <taxon>Vertebrata</taxon>
        <taxon>Chondrichthyes</taxon>
        <taxon>Holocephali</taxon>
        <taxon>Chimaeriformes</taxon>
        <taxon>Callorhinchidae</taxon>
        <taxon>Callorhinchus</taxon>
    </lineage>
</organism>
<dbReference type="GO" id="GO:0008270">
    <property type="term" value="F:zinc ion binding"/>
    <property type="evidence" value="ECO:0007669"/>
    <property type="project" value="UniProtKB-KW"/>
</dbReference>
<dbReference type="SUPFAM" id="SSF54695">
    <property type="entry name" value="POZ domain"/>
    <property type="match status" value="1"/>
</dbReference>
<evidence type="ECO:0000256" key="10">
    <source>
        <dbReference type="ARBA" id="ARBA00023015"/>
    </source>
</evidence>
<evidence type="ECO:0000256" key="14">
    <source>
        <dbReference type="PROSITE-ProRule" id="PRU00042"/>
    </source>
</evidence>
<evidence type="ECO:0000256" key="3">
    <source>
        <dbReference type="ARBA" id="ARBA00006991"/>
    </source>
</evidence>
<dbReference type="AlphaFoldDB" id="A0A4W3HL10"/>
<evidence type="ECO:0000256" key="5">
    <source>
        <dbReference type="ARBA" id="ARBA00022723"/>
    </source>
</evidence>
<evidence type="ECO:0000256" key="4">
    <source>
        <dbReference type="ARBA" id="ARBA00022499"/>
    </source>
</evidence>
<dbReference type="FunFam" id="3.30.160.60:FF:000690">
    <property type="entry name" value="Zinc finger protein 354C"/>
    <property type="match status" value="1"/>
</dbReference>
<dbReference type="Gene3D" id="3.30.160.60">
    <property type="entry name" value="Classic Zinc Finger"/>
    <property type="match status" value="4"/>
</dbReference>
<keyword evidence="12" id="KW-0804">Transcription</keyword>
<comment type="similarity">
    <text evidence="3">Belongs to the krueppel C2H2-type zinc-finger protein family.</text>
</comment>
<dbReference type="GO" id="GO:0005634">
    <property type="term" value="C:nucleus"/>
    <property type="evidence" value="ECO:0007669"/>
    <property type="project" value="UniProtKB-SubCell"/>
</dbReference>
<dbReference type="Pfam" id="PF00651">
    <property type="entry name" value="BTB"/>
    <property type="match status" value="1"/>
</dbReference>
<dbReference type="STRING" id="7868.ENSCMIP00000016761"/>
<feature type="compositionally biased region" description="Basic and acidic residues" evidence="15">
    <location>
        <begin position="152"/>
        <end position="162"/>
    </location>
</feature>
<proteinExistence type="inferred from homology"/>
<dbReference type="GeneTree" id="ENSGT00930000151052"/>
<dbReference type="GO" id="GO:0003677">
    <property type="term" value="F:DNA binding"/>
    <property type="evidence" value="ECO:0007669"/>
    <property type="project" value="UniProtKB-KW"/>
</dbReference>
<evidence type="ECO:0000256" key="8">
    <source>
        <dbReference type="ARBA" id="ARBA00022833"/>
    </source>
</evidence>